<evidence type="ECO:0000313" key="1">
    <source>
        <dbReference type="EMBL" id="KAB0405261.1"/>
    </source>
</evidence>
<reference evidence="1 2" key="1">
    <citation type="journal article" date="2019" name="PLoS ONE">
        <title>Genomic analyses reveal an absence of contemporary introgressive admixture between fin whales and blue whales, despite known hybrids.</title>
        <authorList>
            <person name="Westbury M.V."/>
            <person name="Petersen B."/>
            <person name="Lorenzen E.D."/>
        </authorList>
    </citation>
    <scope>NUCLEOTIDE SEQUENCE [LARGE SCALE GENOMIC DNA]</scope>
    <source>
        <strain evidence="1">FinWhale-01</strain>
    </source>
</reference>
<proteinExistence type="predicted"/>
<dbReference type="AlphaFoldDB" id="A0A6A1QGQ5"/>
<evidence type="ECO:0000313" key="2">
    <source>
        <dbReference type="Proteomes" id="UP000437017"/>
    </source>
</evidence>
<dbReference type="EMBL" id="SGJD01000409">
    <property type="protein sequence ID" value="KAB0405261.1"/>
    <property type="molecule type" value="Genomic_DNA"/>
</dbReference>
<organism evidence="1 2">
    <name type="scientific">Balaenoptera physalus</name>
    <name type="common">Fin whale</name>
    <name type="synonym">Balaena physalus</name>
    <dbReference type="NCBI Taxonomy" id="9770"/>
    <lineage>
        <taxon>Eukaryota</taxon>
        <taxon>Metazoa</taxon>
        <taxon>Chordata</taxon>
        <taxon>Craniata</taxon>
        <taxon>Vertebrata</taxon>
        <taxon>Euteleostomi</taxon>
        <taxon>Mammalia</taxon>
        <taxon>Eutheria</taxon>
        <taxon>Laurasiatheria</taxon>
        <taxon>Artiodactyla</taxon>
        <taxon>Whippomorpha</taxon>
        <taxon>Cetacea</taxon>
        <taxon>Mysticeti</taxon>
        <taxon>Balaenopteridae</taxon>
        <taxon>Balaenoptera</taxon>
    </lineage>
</organism>
<comment type="caution">
    <text evidence="1">The sequence shown here is derived from an EMBL/GenBank/DDBJ whole genome shotgun (WGS) entry which is preliminary data.</text>
</comment>
<sequence>MDTLDILVNKNCSMLWSSMNVRKDIFWLERLKSPALFYNGHHWLLTLCLKPEIINGKLSVEKDQS</sequence>
<name>A0A6A1QGQ5_BALPH</name>
<protein>
    <submittedName>
        <fullName evidence="1">Uncharacterized protein</fullName>
    </submittedName>
</protein>
<keyword evidence="2" id="KW-1185">Reference proteome</keyword>
<gene>
    <name evidence="1" type="ORF">E2I00_017646</name>
</gene>
<dbReference type="Proteomes" id="UP000437017">
    <property type="component" value="Unassembled WGS sequence"/>
</dbReference>
<accession>A0A6A1QGQ5</accession>